<keyword evidence="1" id="KW-0812">Transmembrane</keyword>
<dbReference type="Proteomes" id="UP001177898">
    <property type="component" value="Unassembled WGS sequence"/>
</dbReference>
<accession>A0ABU0VD67</accession>
<dbReference type="EMBL" id="JAVCYS010000020">
    <property type="protein sequence ID" value="MDQ1854904.1"/>
    <property type="molecule type" value="Genomic_DNA"/>
</dbReference>
<keyword evidence="1" id="KW-1133">Transmembrane helix</keyword>
<evidence type="ECO:0000313" key="3">
    <source>
        <dbReference type="Proteomes" id="UP001177898"/>
    </source>
</evidence>
<organism evidence="2 3">
    <name type="scientific">Bacillus stercoris</name>
    <dbReference type="NCBI Taxonomy" id="2054641"/>
    <lineage>
        <taxon>Bacteria</taxon>
        <taxon>Bacillati</taxon>
        <taxon>Bacillota</taxon>
        <taxon>Bacilli</taxon>
        <taxon>Bacillales</taxon>
        <taxon>Bacillaceae</taxon>
        <taxon>Bacillus</taxon>
    </lineage>
</organism>
<protein>
    <submittedName>
        <fullName evidence="2">Uncharacterized protein</fullName>
    </submittedName>
</protein>
<feature type="transmembrane region" description="Helical" evidence="1">
    <location>
        <begin position="26"/>
        <end position="45"/>
    </location>
</feature>
<comment type="caution">
    <text evidence="2">The sequence shown here is derived from an EMBL/GenBank/DDBJ whole genome shotgun (WGS) entry which is preliminary data.</text>
</comment>
<keyword evidence="1" id="KW-0472">Membrane</keyword>
<evidence type="ECO:0000313" key="2">
    <source>
        <dbReference type="EMBL" id="MDQ1854904.1"/>
    </source>
</evidence>
<name>A0ABU0VD67_9BACI</name>
<sequence>FKKLMDKKTATGMERNLVSLFFKNKLNVIAFFMLIGLLPLVMRITKLFKRG</sequence>
<reference evidence="2" key="1">
    <citation type="submission" date="2023-08" db="EMBL/GenBank/DDBJ databases">
        <title>Functional annotation and safety assessment of Bacillus stercoris.</title>
        <authorList>
            <person name="Pandit N.T."/>
            <person name="Ahir S.V."/>
            <person name="Chauhan D.A."/>
            <person name="Bose A."/>
            <person name="Dunlap C."/>
            <person name="Doshi J.A."/>
        </authorList>
    </citation>
    <scope>NUCLEOTIDE SEQUENCE</scope>
    <source>
        <strain evidence="2">ZBMF30</strain>
    </source>
</reference>
<keyword evidence="3" id="KW-1185">Reference proteome</keyword>
<evidence type="ECO:0000256" key="1">
    <source>
        <dbReference type="SAM" id="Phobius"/>
    </source>
</evidence>
<feature type="non-terminal residue" evidence="2">
    <location>
        <position position="1"/>
    </location>
</feature>
<gene>
    <name evidence="2" type="ORF">RAQ16_21630</name>
</gene>
<proteinExistence type="predicted"/>